<comment type="caution">
    <text evidence="1">The sequence shown here is derived from an EMBL/GenBank/DDBJ whole genome shotgun (WGS) entry which is preliminary data.</text>
</comment>
<proteinExistence type="predicted"/>
<dbReference type="AlphaFoldDB" id="A0AAV3RAM4"/>
<sequence length="83" mass="8964">MCSSGSVFLVNLVKVGSFNPAGMMAPLRKGPALLTRYWSPVEFVEQPCQKGHPPVVARLPYHPTEEPVLLCPLPQLHGDSAAP</sequence>
<protein>
    <submittedName>
        <fullName evidence="1">Uncharacterized protein</fullName>
    </submittedName>
</protein>
<dbReference type="Proteomes" id="UP001454036">
    <property type="component" value="Unassembled WGS sequence"/>
</dbReference>
<evidence type="ECO:0000313" key="1">
    <source>
        <dbReference type="EMBL" id="GAA0172266.1"/>
    </source>
</evidence>
<gene>
    <name evidence="1" type="ORF">LIER_26119</name>
</gene>
<organism evidence="1 2">
    <name type="scientific">Lithospermum erythrorhizon</name>
    <name type="common">Purple gromwell</name>
    <name type="synonym">Lithospermum officinale var. erythrorhizon</name>
    <dbReference type="NCBI Taxonomy" id="34254"/>
    <lineage>
        <taxon>Eukaryota</taxon>
        <taxon>Viridiplantae</taxon>
        <taxon>Streptophyta</taxon>
        <taxon>Embryophyta</taxon>
        <taxon>Tracheophyta</taxon>
        <taxon>Spermatophyta</taxon>
        <taxon>Magnoliopsida</taxon>
        <taxon>eudicotyledons</taxon>
        <taxon>Gunneridae</taxon>
        <taxon>Pentapetalae</taxon>
        <taxon>asterids</taxon>
        <taxon>lamiids</taxon>
        <taxon>Boraginales</taxon>
        <taxon>Boraginaceae</taxon>
        <taxon>Boraginoideae</taxon>
        <taxon>Lithospermeae</taxon>
        <taxon>Lithospermum</taxon>
    </lineage>
</organism>
<dbReference type="EMBL" id="BAABME010008044">
    <property type="protein sequence ID" value="GAA0172266.1"/>
    <property type="molecule type" value="Genomic_DNA"/>
</dbReference>
<evidence type="ECO:0000313" key="2">
    <source>
        <dbReference type="Proteomes" id="UP001454036"/>
    </source>
</evidence>
<accession>A0AAV3RAM4</accession>
<keyword evidence="2" id="KW-1185">Reference proteome</keyword>
<reference evidence="1 2" key="1">
    <citation type="submission" date="2024-01" db="EMBL/GenBank/DDBJ databases">
        <title>The complete chloroplast genome sequence of Lithospermum erythrorhizon: insights into the phylogenetic relationship among Boraginaceae species and the maternal lineages of purple gromwells.</title>
        <authorList>
            <person name="Okada T."/>
            <person name="Watanabe K."/>
        </authorList>
    </citation>
    <scope>NUCLEOTIDE SEQUENCE [LARGE SCALE GENOMIC DNA]</scope>
</reference>
<name>A0AAV3RAM4_LITER</name>